<name>A0A9P4Y993_CRYP1</name>
<dbReference type="OrthoDB" id="5240183at2759"/>
<sequence>MAAASALHHRVLVLGRGSKCASRVALGGLGLQDTSFLYTSTSPLRPKPILTMASRDAPCRWIVMGFIRRLLAQKAAPKVDLNTLPPGSWILGHDNASLTGTTFAIDTGFNMARSQPLDHQREAFREATFQLPYEIARLNNDAPEFKLEDMGTVPPIPEEWRAYVPESVFALEPVFDPQADARVFLYFPDGTTKATVAFVAINTELGVPPITSKDGMNVVSSTDHSGLFKQALNSWTTWYLVTATEKSDVLEQIEPGKLPVIFLFREKAATCVFDTESQTFQNLDSMLLILGFGGPDANRS</sequence>
<comment type="caution">
    <text evidence="1">The sequence shown here is derived from an EMBL/GenBank/DDBJ whole genome shotgun (WGS) entry which is preliminary data.</text>
</comment>
<dbReference type="AlphaFoldDB" id="A0A9P4Y993"/>
<reference evidence="1" key="1">
    <citation type="journal article" date="2020" name="Phytopathology">
        <title>Genome sequence of the chestnut blight fungus Cryphonectria parasitica EP155: A fundamental resource for an archetypical invasive plant pathogen.</title>
        <authorList>
            <person name="Crouch J.A."/>
            <person name="Dawe A."/>
            <person name="Aerts A."/>
            <person name="Barry K."/>
            <person name="Churchill A.C.L."/>
            <person name="Grimwood J."/>
            <person name="Hillman B."/>
            <person name="Milgroom M.G."/>
            <person name="Pangilinan J."/>
            <person name="Smith M."/>
            <person name="Salamov A."/>
            <person name="Schmutz J."/>
            <person name="Yadav J."/>
            <person name="Grigoriev I.V."/>
            <person name="Nuss D."/>
        </authorList>
    </citation>
    <scope>NUCLEOTIDE SEQUENCE</scope>
    <source>
        <strain evidence="1">EP155</strain>
    </source>
</reference>
<evidence type="ECO:0000313" key="2">
    <source>
        <dbReference type="Proteomes" id="UP000803844"/>
    </source>
</evidence>
<organism evidence="1 2">
    <name type="scientific">Cryphonectria parasitica (strain ATCC 38755 / EP155)</name>
    <dbReference type="NCBI Taxonomy" id="660469"/>
    <lineage>
        <taxon>Eukaryota</taxon>
        <taxon>Fungi</taxon>
        <taxon>Dikarya</taxon>
        <taxon>Ascomycota</taxon>
        <taxon>Pezizomycotina</taxon>
        <taxon>Sordariomycetes</taxon>
        <taxon>Sordariomycetidae</taxon>
        <taxon>Diaporthales</taxon>
        <taxon>Cryphonectriaceae</taxon>
        <taxon>Cryphonectria-Endothia species complex</taxon>
        <taxon>Cryphonectria</taxon>
    </lineage>
</organism>
<dbReference type="RefSeq" id="XP_040780114.1">
    <property type="nucleotide sequence ID" value="XM_040920221.1"/>
</dbReference>
<accession>A0A9P4Y993</accession>
<evidence type="ECO:0000313" key="1">
    <source>
        <dbReference type="EMBL" id="KAF3769153.1"/>
    </source>
</evidence>
<dbReference type="GeneID" id="63837350"/>
<gene>
    <name evidence="1" type="ORF">M406DRAFT_327556</name>
</gene>
<protein>
    <submittedName>
        <fullName evidence="1">Uncharacterized protein</fullName>
    </submittedName>
</protein>
<dbReference type="EMBL" id="MU032345">
    <property type="protein sequence ID" value="KAF3769153.1"/>
    <property type="molecule type" value="Genomic_DNA"/>
</dbReference>
<keyword evidence="2" id="KW-1185">Reference proteome</keyword>
<dbReference type="Proteomes" id="UP000803844">
    <property type="component" value="Unassembled WGS sequence"/>
</dbReference>
<proteinExistence type="predicted"/>